<evidence type="ECO:0000256" key="2">
    <source>
        <dbReference type="ARBA" id="ARBA00013194"/>
    </source>
</evidence>
<dbReference type="InterPro" id="IPR050245">
    <property type="entry name" value="PrsA_foldase"/>
</dbReference>
<keyword evidence="9" id="KW-1185">Reference proteome</keyword>
<dbReference type="EC" id="5.2.1.8" evidence="2"/>
<proteinExistence type="predicted"/>
<dbReference type="Gene3D" id="3.10.50.40">
    <property type="match status" value="1"/>
</dbReference>
<dbReference type="PANTHER" id="PTHR47245:SF1">
    <property type="entry name" value="FOLDASE PROTEIN PRSA"/>
    <property type="match status" value="1"/>
</dbReference>
<keyword evidence="5 6" id="KW-0413">Isomerase</keyword>
<dbReference type="InterPro" id="IPR027304">
    <property type="entry name" value="Trigger_fact/SurA_dom_sf"/>
</dbReference>
<evidence type="ECO:0000256" key="5">
    <source>
        <dbReference type="ARBA" id="ARBA00023235"/>
    </source>
</evidence>
<reference evidence="8" key="1">
    <citation type="journal article" date="2021" name="Microb. Physiol.">
        <title>Proteogenomic Insights into the Physiology of Marine, Sulfate-Reducing, Filamentous Desulfonema limicola and Desulfonema magnum.</title>
        <authorList>
            <person name="Schnaars V."/>
            <person name="Wohlbrand L."/>
            <person name="Scheve S."/>
            <person name="Hinrichs C."/>
            <person name="Reinhardt R."/>
            <person name="Rabus R."/>
        </authorList>
    </citation>
    <scope>NUCLEOTIDE SEQUENCE</scope>
    <source>
        <strain evidence="8">5ac10</strain>
    </source>
</reference>
<dbReference type="KEGG" id="dli:dnl_29040"/>
<protein>
    <recommendedName>
        <fullName evidence="2">peptidylprolyl isomerase</fullName>
        <ecNumber evidence="2">5.2.1.8</ecNumber>
    </recommendedName>
</protein>
<gene>
    <name evidence="8" type="ORF">dnl_29040</name>
</gene>
<organism evidence="8 9">
    <name type="scientific">Desulfonema limicola</name>
    <dbReference type="NCBI Taxonomy" id="45656"/>
    <lineage>
        <taxon>Bacteria</taxon>
        <taxon>Pseudomonadati</taxon>
        <taxon>Thermodesulfobacteriota</taxon>
        <taxon>Desulfobacteria</taxon>
        <taxon>Desulfobacterales</taxon>
        <taxon>Desulfococcaceae</taxon>
        <taxon>Desulfonema</taxon>
    </lineage>
</organism>
<dbReference type="SUPFAM" id="SSF54534">
    <property type="entry name" value="FKBP-like"/>
    <property type="match status" value="1"/>
</dbReference>
<comment type="catalytic activity">
    <reaction evidence="1">
        <text>[protein]-peptidylproline (omega=180) = [protein]-peptidylproline (omega=0)</text>
        <dbReference type="Rhea" id="RHEA:16237"/>
        <dbReference type="Rhea" id="RHEA-COMP:10747"/>
        <dbReference type="Rhea" id="RHEA-COMP:10748"/>
        <dbReference type="ChEBI" id="CHEBI:83833"/>
        <dbReference type="ChEBI" id="CHEBI:83834"/>
        <dbReference type="EC" id="5.2.1.8"/>
    </reaction>
</comment>
<keyword evidence="4 6" id="KW-0697">Rotamase</keyword>
<sequence length="250" mass="28613">METIVKINNESISAVEFIKHLKFTNQFSDIINSFVKNKILLNYAEKNGTKVSQKEIQQAADDFRRCIGLHRSSDTQKWFDSIGINADDFENYITEHILIKKMIDAIVSQKEVESYFSLNSPAFDSVDICHIVVENENKAKEIKALLDDEPEMFDSFVKDHSLDMETRNSRGYIKGVQRGCLPDEIESKIFNASQGEIAGPFNVNGGNLYEIIKIVSKNKAGLDQETKEKISQIILNQWMEKRIKNHSIVF</sequence>
<evidence type="ECO:0000313" key="9">
    <source>
        <dbReference type="Proteomes" id="UP000663720"/>
    </source>
</evidence>
<evidence type="ECO:0000259" key="7">
    <source>
        <dbReference type="PROSITE" id="PS50198"/>
    </source>
</evidence>
<dbReference type="EMBL" id="CP061799">
    <property type="protein sequence ID" value="QTA80595.1"/>
    <property type="molecule type" value="Genomic_DNA"/>
</dbReference>
<dbReference type="RefSeq" id="WP_207692228.1">
    <property type="nucleotide sequence ID" value="NZ_CP061799.1"/>
</dbReference>
<dbReference type="InterPro" id="IPR046357">
    <property type="entry name" value="PPIase_dom_sf"/>
</dbReference>
<dbReference type="InterPro" id="IPR000297">
    <property type="entry name" value="PPIase_PpiC"/>
</dbReference>
<dbReference type="Proteomes" id="UP000663720">
    <property type="component" value="Chromosome"/>
</dbReference>
<dbReference type="SUPFAM" id="SSF109998">
    <property type="entry name" value="Triger factor/SurA peptide-binding domain-like"/>
    <property type="match status" value="1"/>
</dbReference>
<dbReference type="AlphaFoldDB" id="A0A975GGQ3"/>
<name>A0A975GGQ3_9BACT</name>
<dbReference type="Gene3D" id="1.10.4030.10">
    <property type="entry name" value="Porin chaperone SurA, peptide-binding domain"/>
    <property type="match status" value="1"/>
</dbReference>
<dbReference type="GO" id="GO:0003755">
    <property type="term" value="F:peptidyl-prolyl cis-trans isomerase activity"/>
    <property type="evidence" value="ECO:0007669"/>
    <property type="project" value="UniProtKB-KW"/>
</dbReference>
<evidence type="ECO:0000256" key="3">
    <source>
        <dbReference type="ARBA" id="ARBA00022729"/>
    </source>
</evidence>
<accession>A0A975GGQ3</accession>
<feature type="domain" description="PpiC" evidence="7">
    <location>
        <begin position="123"/>
        <end position="206"/>
    </location>
</feature>
<dbReference type="Pfam" id="PF00639">
    <property type="entry name" value="Rotamase"/>
    <property type="match status" value="1"/>
</dbReference>
<dbReference type="PROSITE" id="PS50198">
    <property type="entry name" value="PPIC_PPIASE_2"/>
    <property type="match status" value="1"/>
</dbReference>
<evidence type="ECO:0000256" key="4">
    <source>
        <dbReference type="ARBA" id="ARBA00023110"/>
    </source>
</evidence>
<evidence type="ECO:0000256" key="6">
    <source>
        <dbReference type="PROSITE-ProRule" id="PRU00278"/>
    </source>
</evidence>
<evidence type="ECO:0000256" key="1">
    <source>
        <dbReference type="ARBA" id="ARBA00000971"/>
    </source>
</evidence>
<evidence type="ECO:0000313" key="8">
    <source>
        <dbReference type="EMBL" id="QTA80595.1"/>
    </source>
</evidence>
<keyword evidence="3" id="KW-0732">Signal</keyword>
<dbReference type="PANTHER" id="PTHR47245">
    <property type="entry name" value="PEPTIDYLPROLYL ISOMERASE"/>
    <property type="match status" value="1"/>
</dbReference>